<protein>
    <submittedName>
        <fullName evidence="2">Uncharacterized protein</fullName>
    </submittedName>
</protein>
<accession>D6AAG3</accession>
<feature type="compositionally biased region" description="Basic and acidic residues" evidence="1">
    <location>
        <begin position="118"/>
        <end position="133"/>
    </location>
</feature>
<name>D6AAG3_STRV1</name>
<dbReference type="Proteomes" id="UP000003824">
    <property type="component" value="Unassembled WGS sequence"/>
</dbReference>
<feature type="region of interest" description="Disordered" evidence="1">
    <location>
        <begin position="47"/>
        <end position="151"/>
    </location>
</feature>
<proteinExistence type="predicted"/>
<dbReference type="eggNOG" id="COG1961">
    <property type="taxonomic scope" value="Bacteria"/>
</dbReference>
<feature type="compositionally biased region" description="Basic residues" evidence="1">
    <location>
        <begin position="101"/>
        <end position="117"/>
    </location>
</feature>
<dbReference type="EMBL" id="DS999642">
    <property type="protein sequence ID" value="EFE72498.2"/>
    <property type="molecule type" value="Genomic_DNA"/>
</dbReference>
<evidence type="ECO:0000256" key="1">
    <source>
        <dbReference type="SAM" id="MobiDB-lite"/>
    </source>
</evidence>
<reference evidence="3" key="1">
    <citation type="submission" date="2008-12" db="EMBL/GenBank/DDBJ databases">
        <title>Annotation of Streptomyces ghanaensis ATCC 14672.</title>
        <authorList>
            <consortium name="The Broad Institute Genome Sequencing Platform"/>
            <consortium name="Broad Institute Microbial Sequencing Center"/>
            <person name="Fischbach M."/>
            <person name="Ward D."/>
            <person name="Young S."/>
            <person name="Kodira C.D."/>
            <person name="Zeng Q."/>
            <person name="Koehrsen M."/>
            <person name="Godfrey P."/>
            <person name="Alvarado L."/>
            <person name="Berlin A.M."/>
            <person name="Borenstein D."/>
            <person name="Chen Z."/>
            <person name="Engels R."/>
            <person name="Freedman E."/>
            <person name="Gellesch M."/>
            <person name="Goldberg J."/>
            <person name="Griggs A."/>
            <person name="Gujja S."/>
            <person name="Heiman D.I."/>
            <person name="Hepburn T.A."/>
            <person name="Howarth C."/>
            <person name="Jen D."/>
            <person name="Larson L."/>
            <person name="Lewis B."/>
            <person name="Mehta T."/>
            <person name="Park D."/>
            <person name="Pearson M."/>
            <person name="Roberts A."/>
            <person name="Saif S."/>
            <person name="Shea T.D."/>
            <person name="Shenoy N."/>
            <person name="Sisk P."/>
            <person name="Stolte C."/>
            <person name="Sykes S.N."/>
            <person name="Walk T."/>
            <person name="White J."/>
            <person name="Yandava C."/>
            <person name="Straight P."/>
            <person name="Clardy J."/>
            <person name="Hung D."/>
            <person name="Kolter R."/>
            <person name="Mekalanos J."/>
            <person name="Walker S."/>
            <person name="Walsh C.T."/>
            <person name="Wieland B.L.C."/>
            <person name="Ilzarbe M."/>
            <person name="Galagan J."/>
            <person name="Nusbaum C."/>
            <person name="Birren B."/>
        </authorList>
    </citation>
    <scope>NUCLEOTIDE SEQUENCE [LARGE SCALE GENOMIC DNA]</scope>
    <source>
        <strain evidence="3">ATCC 14672 / DSM 40746 / JCM 4963 / KCTC 9882 / NRRL B-12104 / FH 1290</strain>
    </source>
</reference>
<organism evidence="2 3">
    <name type="scientific">Streptomyces viridosporus (strain ATCC 14672 / DSM 40746 / JCM 4963 / KCTC 9882 / NRRL B-12104 / FH 1290)</name>
    <name type="common">Streptomyces ghanaensis</name>
    <dbReference type="NCBI Taxonomy" id="566461"/>
    <lineage>
        <taxon>Bacteria</taxon>
        <taxon>Bacillati</taxon>
        <taxon>Actinomycetota</taxon>
        <taxon>Actinomycetes</taxon>
        <taxon>Kitasatosporales</taxon>
        <taxon>Streptomycetaceae</taxon>
        <taxon>Streptomyces</taxon>
    </lineage>
</organism>
<evidence type="ECO:0000313" key="3">
    <source>
        <dbReference type="Proteomes" id="UP000003824"/>
    </source>
</evidence>
<dbReference type="AlphaFoldDB" id="D6AAG3"/>
<evidence type="ECO:0000313" key="2">
    <source>
        <dbReference type="EMBL" id="EFE72498.2"/>
    </source>
</evidence>
<feature type="compositionally biased region" description="Low complexity" evidence="1">
    <location>
        <begin position="50"/>
        <end position="67"/>
    </location>
</feature>
<gene>
    <name evidence="2" type="ORF">SSFG_07733</name>
</gene>
<sequence>MRRGADLCERDIGPYVIEQGGDTATVEGRALLGMPGVLAELRRELIVANRTPTRRTPGQARGRAGARPGRRAPPRADSGPGRTGPAALRGSRGGRPADCRHGRRPPLRGPRTPRPRRDRAPSAGEDRRGEALKATDGLLAPGRPSGHYGTC</sequence>